<dbReference type="PANTHER" id="PTHR33420:SF3">
    <property type="entry name" value="FIMBRIAL SUBUNIT ELFA"/>
    <property type="match status" value="1"/>
</dbReference>
<dbReference type="SUPFAM" id="SSF49401">
    <property type="entry name" value="Bacterial adhesins"/>
    <property type="match status" value="1"/>
</dbReference>
<accession>A0A2Z5N6U1</accession>
<feature type="domain" description="Fimbrial-type adhesion" evidence="2">
    <location>
        <begin position="37"/>
        <end position="178"/>
    </location>
</feature>
<dbReference type="Gene3D" id="2.60.40.1090">
    <property type="entry name" value="Fimbrial-type adhesion domain"/>
    <property type="match status" value="1"/>
</dbReference>
<dbReference type="InterPro" id="IPR036937">
    <property type="entry name" value="Adhesion_dom_fimbrial_sf"/>
</dbReference>
<keyword evidence="1" id="KW-0732">Signal</keyword>
<dbReference type="GO" id="GO:0009289">
    <property type="term" value="C:pilus"/>
    <property type="evidence" value="ECO:0007669"/>
    <property type="project" value="InterPro"/>
</dbReference>
<dbReference type="PANTHER" id="PTHR33420">
    <property type="entry name" value="FIMBRIAL SUBUNIT ELFA-RELATED"/>
    <property type="match status" value="1"/>
</dbReference>
<gene>
    <name evidence="3" type="ORF">CUJ89_30815</name>
</gene>
<evidence type="ECO:0000259" key="2">
    <source>
        <dbReference type="Pfam" id="PF00419"/>
    </source>
</evidence>
<dbReference type="Proteomes" id="UP000253104">
    <property type="component" value="Chromosome mHSR5_B"/>
</dbReference>
<organism evidence="3 4">
    <name type="scientific">Burkholderia pyrrocinia</name>
    <name type="common">Pseudomonas pyrrocinia</name>
    <dbReference type="NCBI Taxonomy" id="60550"/>
    <lineage>
        <taxon>Bacteria</taxon>
        <taxon>Pseudomonadati</taxon>
        <taxon>Pseudomonadota</taxon>
        <taxon>Betaproteobacteria</taxon>
        <taxon>Burkholderiales</taxon>
        <taxon>Burkholderiaceae</taxon>
        <taxon>Burkholderia</taxon>
        <taxon>Burkholderia cepacia complex</taxon>
    </lineage>
</organism>
<dbReference type="AlphaFoldDB" id="A0A2Z5N6U1"/>
<sequence length="179" mass="19166">MTPFNLSTHFHIATNPKTRISITGTQLTTTLQQNFYYTSCYNPALPPTVDLGRVAIGDLKKGNVTQQDFSLDIRCDGMNPTTKPAVKIYFAGNSPRDGMLLTGGQGQAGKAQGVGVALTDSSGVALPFAKERALRTTWTSSGADSELYRFRGKASYAASGGEIKAGRADATLTYILEYN</sequence>
<evidence type="ECO:0000313" key="3">
    <source>
        <dbReference type="EMBL" id="AXF25291.1"/>
    </source>
</evidence>
<evidence type="ECO:0000313" key="4">
    <source>
        <dbReference type="Proteomes" id="UP000253104"/>
    </source>
</evidence>
<name>A0A2Z5N6U1_BURPY</name>
<reference evidence="3 4" key="1">
    <citation type="journal article" date="2018" name="ISME J.">
        <title>Involvement of Burkholderiaceae and sulfurous volatiles in disease-suppressive soils.</title>
        <authorList>
            <person name="Carrion V.J."/>
            <person name="Cordovez V."/>
            <person name="Tyc O."/>
            <person name="Etalo D.W."/>
            <person name="de Bruijn I."/>
            <person name="de Jager V.C."/>
            <person name="Medema M.H."/>
            <person name="Eberl L."/>
            <person name="Raaijmakers J.M."/>
        </authorList>
    </citation>
    <scope>NUCLEOTIDE SEQUENCE [LARGE SCALE GENOMIC DNA]</scope>
    <source>
        <strain evidence="4">mHSR5</strain>
    </source>
</reference>
<dbReference type="EMBL" id="CP024903">
    <property type="protein sequence ID" value="AXF25291.1"/>
    <property type="molecule type" value="Genomic_DNA"/>
</dbReference>
<dbReference type="InterPro" id="IPR000259">
    <property type="entry name" value="Adhesion_dom_fimbrial"/>
</dbReference>
<dbReference type="InterPro" id="IPR050263">
    <property type="entry name" value="Bact_Fimbrial_Adh_Pro"/>
</dbReference>
<protein>
    <recommendedName>
        <fullName evidence="2">Fimbrial-type adhesion domain-containing protein</fullName>
    </recommendedName>
</protein>
<dbReference type="GO" id="GO:0043709">
    <property type="term" value="P:cell adhesion involved in single-species biofilm formation"/>
    <property type="evidence" value="ECO:0007669"/>
    <property type="project" value="TreeGrafter"/>
</dbReference>
<dbReference type="InterPro" id="IPR008966">
    <property type="entry name" value="Adhesion_dom_sf"/>
</dbReference>
<proteinExistence type="predicted"/>
<dbReference type="Pfam" id="PF00419">
    <property type="entry name" value="Fimbrial"/>
    <property type="match status" value="1"/>
</dbReference>
<evidence type="ECO:0000256" key="1">
    <source>
        <dbReference type="ARBA" id="ARBA00022729"/>
    </source>
</evidence>